<evidence type="ECO:0000313" key="2">
    <source>
        <dbReference type="EMBL" id="VDS05267.1"/>
    </source>
</evidence>
<dbReference type="InterPro" id="IPR031807">
    <property type="entry name" value="HicB-like"/>
</dbReference>
<dbReference type="Proteomes" id="UP000268844">
    <property type="component" value="Unassembled WGS sequence"/>
</dbReference>
<accession>A0A447ICR3</accession>
<protein>
    <recommendedName>
        <fullName evidence="1">HicB-like antitoxin of toxin-antitoxin system domain-containing protein</fullName>
    </recommendedName>
</protein>
<dbReference type="Pfam" id="PF15919">
    <property type="entry name" value="HicB_lk_antitox"/>
    <property type="match status" value="1"/>
</dbReference>
<reference evidence="2 3" key="1">
    <citation type="submission" date="2018-12" db="EMBL/GenBank/DDBJ databases">
        <authorList>
            <person name="Criscuolo A."/>
        </authorList>
    </citation>
    <scope>NUCLEOTIDE SEQUENCE [LARGE SCALE GENOMIC DNA]</scope>
    <source>
        <strain evidence="2">ACIP1116281</strain>
    </source>
</reference>
<dbReference type="Gene3D" id="3.30.160.250">
    <property type="match status" value="1"/>
</dbReference>
<proteinExistence type="predicted"/>
<gene>
    <name evidence="2" type="ORF">DEVEQU_02408</name>
</gene>
<dbReference type="EMBL" id="UZWD01000029">
    <property type="protein sequence ID" value="VDS05267.1"/>
    <property type="molecule type" value="Genomic_DNA"/>
</dbReference>
<keyword evidence="3" id="KW-1185">Reference proteome</keyword>
<dbReference type="OrthoDB" id="9807959at2"/>
<organism evidence="2 3">
    <name type="scientific">Devosia equisanguinis</name>
    <dbReference type="NCBI Taxonomy" id="2490941"/>
    <lineage>
        <taxon>Bacteria</taxon>
        <taxon>Pseudomonadati</taxon>
        <taxon>Pseudomonadota</taxon>
        <taxon>Alphaproteobacteria</taxon>
        <taxon>Hyphomicrobiales</taxon>
        <taxon>Devosiaceae</taxon>
        <taxon>Devosia</taxon>
    </lineage>
</organism>
<dbReference type="InterPro" id="IPR035069">
    <property type="entry name" value="TTHA1013/TTHA0281-like"/>
</dbReference>
<dbReference type="AlphaFoldDB" id="A0A447ICR3"/>
<evidence type="ECO:0000313" key="3">
    <source>
        <dbReference type="Proteomes" id="UP000268844"/>
    </source>
</evidence>
<feature type="domain" description="HicB-like antitoxin of toxin-antitoxin system" evidence="1">
    <location>
        <begin position="8"/>
        <end position="77"/>
    </location>
</feature>
<dbReference type="SUPFAM" id="SSF143100">
    <property type="entry name" value="TTHA1013/TTHA0281-like"/>
    <property type="match status" value="1"/>
</dbReference>
<name>A0A447ICR3_9HYPH</name>
<sequence>MTIADTHYVALIHKDDQSGYGVSFPDLPGIIAVADTLDEAIAEAAAALDFAFEDWVGPVPKPRSIEALRRDADFMAASADAVIAVIRPSASYYAAAE</sequence>
<evidence type="ECO:0000259" key="1">
    <source>
        <dbReference type="Pfam" id="PF15919"/>
    </source>
</evidence>
<dbReference type="RefSeq" id="WP_126150810.1">
    <property type="nucleotide sequence ID" value="NZ_JBHTMH010000001.1"/>
</dbReference>